<reference evidence="2" key="1">
    <citation type="submission" date="2011-02" db="EMBL/GenBank/DDBJ databases">
        <title>The genome of the leaf-cutting ant Acromyrmex echinatior suggests key adaptations to social evolution and fungus farming.</title>
        <authorList>
            <person name="Nygaard S."/>
            <person name="Zhang G."/>
        </authorList>
    </citation>
    <scope>NUCLEOTIDE SEQUENCE</scope>
</reference>
<dbReference type="AlphaFoldDB" id="F4X4M2"/>
<name>F4X4M2_ACREC</name>
<gene>
    <name evidence="2" type="ORF">G5I_13288</name>
</gene>
<feature type="compositionally biased region" description="Basic and acidic residues" evidence="1">
    <location>
        <begin position="94"/>
        <end position="104"/>
    </location>
</feature>
<organism evidence="3">
    <name type="scientific">Acromyrmex echinatior</name>
    <name type="common">Panamanian leafcutter ant</name>
    <name type="synonym">Acromyrmex octospinosus echinatior</name>
    <dbReference type="NCBI Taxonomy" id="103372"/>
    <lineage>
        <taxon>Eukaryota</taxon>
        <taxon>Metazoa</taxon>
        <taxon>Ecdysozoa</taxon>
        <taxon>Arthropoda</taxon>
        <taxon>Hexapoda</taxon>
        <taxon>Insecta</taxon>
        <taxon>Pterygota</taxon>
        <taxon>Neoptera</taxon>
        <taxon>Endopterygota</taxon>
        <taxon>Hymenoptera</taxon>
        <taxon>Apocrita</taxon>
        <taxon>Aculeata</taxon>
        <taxon>Formicoidea</taxon>
        <taxon>Formicidae</taxon>
        <taxon>Myrmicinae</taxon>
        <taxon>Acromyrmex</taxon>
    </lineage>
</organism>
<evidence type="ECO:0000313" key="2">
    <source>
        <dbReference type="EMBL" id="EGI58602.1"/>
    </source>
</evidence>
<sequence length="122" mass="12800">MEEAAEKAAKEAVEEAMEEAAAKRIVVGTSLPPLVAVSADKASNKNVVQKGQNSIVGTILTNQVTRTRAHACIVTGYARPTGGADRGKRPGIRITDEKTSRSKDSTSTFSSVATLRVSLACN</sequence>
<feature type="region of interest" description="Disordered" evidence="1">
    <location>
        <begin position="78"/>
        <end position="108"/>
    </location>
</feature>
<accession>F4X4M2</accession>
<proteinExistence type="predicted"/>
<evidence type="ECO:0000313" key="3">
    <source>
        <dbReference type="Proteomes" id="UP000007755"/>
    </source>
</evidence>
<evidence type="ECO:0000256" key="1">
    <source>
        <dbReference type="SAM" id="MobiDB-lite"/>
    </source>
</evidence>
<keyword evidence="3" id="KW-1185">Reference proteome</keyword>
<dbReference type="InParanoid" id="F4X4M2"/>
<protein>
    <submittedName>
        <fullName evidence="2">Uncharacterized protein</fullName>
    </submittedName>
</protein>
<dbReference type="Proteomes" id="UP000007755">
    <property type="component" value="Unassembled WGS sequence"/>
</dbReference>
<dbReference type="EMBL" id="GL888664">
    <property type="protein sequence ID" value="EGI58602.1"/>
    <property type="molecule type" value="Genomic_DNA"/>
</dbReference>